<dbReference type="InterPro" id="IPR026170">
    <property type="entry name" value="FAM173A/B"/>
</dbReference>
<feature type="transmembrane region" description="Helical" evidence="4">
    <location>
        <begin position="82"/>
        <end position="101"/>
    </location>
</feature>
<evidence type="ECO:0000256" key="3">
    <source>
        <dbReference type="ARBA" id="ARBA00022691"/>
    </source>
</evidence>
<evidence type="ECO:0000256" key="2">
    <source>
        <dbReference type="ARBA" id="ARBA00022679"/>
    </source>
</evidence>
<proteinExistence type="predicted"/>
<dbReference type="GO" id="GO:0016279">
    <property type="term" value="F:protein-lysine N-methyltransferase activity"/>
    <property type="evidence" value="ECO:0007669"/>
    <property type="project" value="InterPro"/>
</dbReference>
<comment type="caution">
    <text evidence="5">The sequence shown here is derived from an EMBL/GenBank/DDBJ whole genome shotgun (WGS) entry which is preliminary data.</text>
</comment>
<dbReference type="AlphaFoldDB" id="A0A2M8KS84"/>
<sequence>MWVQVPPLAHMFYLFLFFLFISLLFFILPSLSSVPYFPSNHKDAEPIIDSLASTKPHIMVDLGAGDGWVLFKAATQMKEQSLSTRFIAVEINPLLCAILYVRRLFHPNRKNIQIIRTDLFTFHIGQYVSQKENVCIYVYISPWMLKQAIQNIRSQIPKARIVSYMYPLNEKAKRVAVGIHKTYTY</sequence>
<dbReference type="PANTHER" id="PTHR13610:SF9">
    <property type="entry name" value="FI06469P"/>
    <property type="match status" value="1"/>
</dbReference>
<dbReference type="Gene3D" id="3.40.50.150">
    <property type="entry name" value="Vaccinia Virus protein VP39"/>
    <property type="match status" value="1"/>
</dbReference>
<dbReference type="EMBL" id="PFED01000130">
    <property type="protein sequence ID" value="PJE62766.1"/>
    <property type="molecule type" value="Genomic_DNA"/>
</dbReference>
<keyword evidence="2" id="KW-0808">Transferase</keyword>
<evidence type="ECO:0000313" key="5">
    <source>
        <dbReference type="EMBL" id="PJE62766.1"/>
    </source>
</evidence>
<reference evidence="6" key="1">
    <citation type="submission" date="2017-09" db="EMBL/GenBank/DDBJ databases">
        <title>Depth-based differentiation of microbial function through sediment-hosted aquifers and enrichment of novel symbionts in the deep terrestrial subsurface.</title>
        <authorList>
            <person name="Probst A.J."/>
            <person name="Ladd B."/>
            <person name="Jarett J.K."/>
            <person name="Geller-Mcgrath D.E."/>
            <person name="Sieber C.M.K."/>
            <person name="Emerson J.B."/>
            <person name="Anantharaman K."/>
            <person name="Thomas B.C."/>
            <person name="Malmstrom R."/>
            <person name="Stieglmeier M."/>
            <person name="Klingl A."/>
            <person name="Woyke T."/>
            <person name="Ryan C.M."/>
            <person name="Banfield J.F."/>
        </authorList>
    </citation>
    <scope>NUCLEOTIDE SEQUENCE [LARGE SCALE GENOMIC DNA]</scope>
</reference>
<dbReference type="PANTHER" id="PTHR13610">
    <property type="entry name" value="METHYLTRANSFERASE DOMAIN-CONTAINING PROTEIN"/>
    <property type="match status" value="1"/>
</dbReference>
<keyword evidence="4" id="KW-0472">Membrane</keyword>
<protein>
    <recommendedName>
        <fullName evidence="7">Methyltransferase domain-containing protein</fullName>
    </recommendedName>
</protein>
<dbReference type="Proteomes" id="UP000229554">
    <property type="component" value="Unassembled WGS sequence"/>
</dbReference>
<accession>A0A2M8KS84</accession>
<dbReference type="SUPFAM" id="SSF53335">
    <property type="entry name" value="S-adenosyl-L-methionine-dependent methyltransferases"/>
    <property type="match status" value="1"/>
</dbReference>
<keyword evidence="4" id="KW-0812">Transmembrane</keyword>
<name>A0A2M8KS84_9BACT</name>
<keyword evidence="3" id="KW-0949">S-adenosyl-L-methionine</keyword>
<keyword evidence="1" id="KW-0489">Methyltransferase</keyword>
<evidence type="ECO:0008006" key="7">
    <source>
        <dbReference type="Google" id="ProtNLM"/>
    </source>
</evidence>
<organism evidence="5 6">
    <name type="scientific">Candidatus Roizmanbacteria bacterium CG10_big_fil_rev_8_21_14_0_10_39_6</name>
    <dbReference type="NCBI Taxonomy" id="1974853"/>
    <lineage>
        <taxon>Bacteria</taxon>
        <taxon>Candidatus Roizmaniibacteriota</taxon>
    </lineage>
</organism>
<evidence type="ECO:0000256" key="4">
    <source>
        <dbReference type="SAM" id="Phobius"/>
    </source>
</evidence>
<dbReference type="InterPro" id="IPR029063">
    <property type="entry name" value="SAM-dependent_MTases_sf"/>
</dbReference>
<dbReference type="GO" id="GO:0032259">
    <property type="term" value="P:methylation"/>
    <property type="evidence" value="ECO:0007669"/>
    <property type="project" value="UniProtKB-KW"/>
</dbReference>
<evidence type="ECO:0000313" key="6">
    <source>
        <dbReference type="Proteomes" id="UP000229554"/>
    </source>
</evidence>
<feature type="transmembrane region" description="Helical" evidence="4">
    <location>
        <begin position="12"/>
        <end position="31"/>
    </location>
</feature>
<gene>
    <name evidence="5" type="ORF">COU88_03235</name>
</gene>
<keyword evidence="4" id="KW-1133">Transmembrane helix</keyword>
<dbReference type="CDD" id="cd02440">
    <property type="entry name" value="AdoMet_MTases"/>
    <property type="match status" value="1"/>
</dbReference>
<evidence type="ECO:0000256" key="1">
    <source>
        <dbReference type="ARBA" id="ARBA00022603"/>
    </source>
</evidence>